<dbReference type="CDD" id="cd11651">
    <property type="entry name" value="YPK1_N_like"/>
    <property type="match status" value="1"/>
</dbReference>
<dbReference type="Proteomes" id="UP000616885">
    <property type="component" value="Unassembled WGS sequence"/>
</dbReference>
<feature type="region of interest" description="Disordered" evidence="1">
    <location>
        <begin position="92"/>
        <end position="129"/>
    </location>
</feature>
<reference evidence="2" key="1">
    <citation type="submission" date="2020-10" db="EMBL/GenBank/DDBJ databases">
        <title>High-Quality Genome Resource of Clonostachys rosea strain S41 by Oxford Nanopore Long-Read Sequencing.</title>
        <authorList>
            <person name="Wang H."/>
        </authorList>
    </citation>
    <scope>NUCLEOTIDE SEQUENCE</scope>
    <source>
        <strain evidence="2">S41</strain>
    </source>
</reference>
<accession>A0A8H7NF97</accession>
<proteinExistence type="predicted"/>
<dbReference type="EMBL" id="JADCTT010000003">
    <property type="protein sequence ID" value="KAF9754854.1"/>
    <property type="molecule type" value="Genomic_DNA"/>
</dbReference>
<name>A0A8H7NF97_BIOOC</name>
<sequence>MASWKITKKLKETHLGSWSSNSSRNTTNATPEKEQDERPESYTSAEDEKITAEALTQAPVIKTSKPGILIVTLHEGRGFSLPEQYRHIFASHSRSTSQAGSVSGSVRPGASNSRPQTSSSGLSDIPTNHGRVSGKYMPYALLDFDKVQVFVNSIDGSPENPTWAGSNTQYKFDVSRVTQLTVHLYIRNPSAPPNQEEAKTSSSVLFALILTSTNPTRIPSGSICSTERVSSRFLSNMLSHRPPSLESKTSNSLRSSERGVLERLCKCGRRIPTVSMP</sequence>
<feature type="compositionally biased region" description="Basic and acidic residues" evidence="1">
    <location>
        <begin position="31"/>
        <end position="47"/>
    </location>
</feature>
<protein>
    <submittedName>
        <fullName evidence="2">Uncharacterized protein</fullName>
    </submittedName>
</protein>
<evidence type="ECO:0000313" key="3">
    <source>
        <dbReference type="Proteomes" id="UP000616885"/>
    </source>
</evidence>
<dbReference type="AlphaFoldDB" id="A0A8H7NF97"/>
<feature type="compositionally biased region" description="Low complexity" evidence="1">
    <location>
        <begin position="17"/>
        <end position="30"/>
    </location>
</feature>
<organism evidence="2 3">
    <name type="scientific">Bionectria ochroleuca</name>
    <name type="common">Gliocladium roseum</name>
    <dbReference type="NCBI Taxonomy" id="29856"/>
    <lineage>
        <taxon>Eukaryota</taxon>
        <taxon>Fungi</taxon>
        <taxon>Dikarya</taxon>
        <taxon>Ascomycota</taxon>
        <taxon>Pezizomycotina</taxon>
        <taxon>Sordariomycetes</taxon>
        <taxon>Hypocreomycetidae</taxon>
        <taxon>Hypocreales</taxon>
        <taxon>Bionectriaceae</taxon>
        <taxon>Clonostachys</taxon>
    </lineage>
</organism>
<feature type="compositionally biased region" description="Polar residues" evidence="1">
    <location>
        <begin position="92"/>
        <end position="126"/>
    </location>
</feature>
<gene>
    <name evidence="2" type="ORF">IM811_010295</name>
</gene>
<comment type="caution">
    <text evidence="2">The sequence shown here is derived from an EMBL/GenBank/DDBJ whole genome shotgun (WGS) entry which is preliminary data.</text>
</comment>
<evidence type="ECO:0000313" key="2">
    <source>
        <dbReference type="EMBL" id="KAF9754854.1"/>
    </source>
</evidence>
<evidence type="ECO:0000256" key="1">
    <source>
        <dbReference type="SAM" id="MobiDB-lite"/>
    </source>
</evidence>
<feature type="region of interest" description="Disordered" evidence="1">
    <location>
        <begin position="14"/>
        <end position="47"/>
    </location>
</feature>